<sequence>MSVKPAAEPYAVKVPAPLPLTDRAVACADGRPDAEALFAHLFGDAREAFWLDAGVDPRSGWSLIGTGVVETDPVAVRSIDLSAPAEASRIPFLGGWVGWLPYEHGAAASGAPVAESEAAPTWIAVTRAVAVDHATGDLHALAAAADIDSWVAAVREAVAAPHPAPAPPATGARTAAARHGVVEYTALVEECRSAIQRGDAYQLCLTTRFTAARPDDPFTVYRRLRAATPAHHGGYLRTGDQHVLSASPEQFLATGGGRASTSPIKGTRPRGVTPELDARLAEELRTDVKERAENVMIVDLMRNDLSHIGVPGTVEVERLWDVETYPAVHQLVSTVSVRLRDGVTFGDLCDAAFPAGSMTGAPKLSAMTILHRLERAPRGIYSGCFGHVGLDGRVDLAMVIRTIVVDAHGAYVGAGGGITWLSRPDAEAAEVATKARAPLAALGATLPQPWRELLPVS</sequence>
<dbReference type="GO" id="GO:0005737">
    <property type="term" value="C:cytoplasm"/>
    <property type="evidence" value="ECO:0007669"/>
    <property type="project" value="TreeGrafter"/>
</dbReference>
<feature type="domain" description="Chorismate-utilising enzyme C-terminal" evidence="2">
    <location>
        <begin position="183"/>
        <end position="434"/>
    </location>
</feature>
<dbReference type="EMBL" id="CP043732">
    <property type="protein sequence ID" value="QMU98365.1"/>
    <property type="molecule type" value="Genomic_DNA"/>
</dbReference>
<accession>A0A7D8AKW6</accession>
<dbReference type="GO" id="GO:0000162">
    <property type="term" value="P:L-tryptophan biosynthetic process"/>
    <property type="evidence" value="ECO:0007669"/>
    <property type="project" value="TreeGrafter"/>
</dbReference>
<evidence type="ECO:0000256" key="1">
    <source>
        <dbReference type="SAM" id="MobiDB-lite"/>
    </source>
</evidence>
<dbReference type="AlphaFoldDB" id="A0A7D8AKW6"/>
<dbReference type="PANTHER" id="PTHR11236:SF18">
    <property type="entry name" value="AMINODEOXYCHORISMATE SYNTHASE"/>
    <property type="match status" value="1"/>
</dbReference>
<dbReference type="InterPro" id="IPR015890">
    <property type="entry name" value="Chorismate_C"/>
</dbReference>
<evidence type="ECO:0000313" key="4">
    <source>
        <dbReference type="Proteomes" id="UP000515708"/>
    </source>
</evidence>
<organism evidence="3 4">
    <name type="scientific">Microbacterium esteraromaticum</name>
    <dbReference type="NCBI Taxonomy" id="57043"/>
    <lineage>
        <taxon>Bacteria</taxon>
        <taxon>Bacillati</taxon>
        <taxon>Actinomycetota</taxon>
        <taxon>Actinomycetes</taxon>
        <taxon>Micrococcales</taxon>
        <taxon>Microbacteriaceae</taxon>
        <taxon>Microbacterium</taxon>
    </lineage>
</organism>
<name>A0A7D8AKW6_9MICO</name>
<dbReference type="Proteomes" id="UP000515708">
    <property type="component" value="Chromosome"/>
</dbReference>
<dbReference type="GO" id="GO:0046820">
    <property type="term" value="F:4-amino-4-deoxychorismate synthase activity"/>
    <property type="evidence" value="ECO:0007669"/>
    <property type="project" value="TreeGrafter"/>
</dbReference>
<dbReference type="PRINTS" id="PR00095">
    <property type="entry name" value="ANTSNTHASEI"/>
</dbReference>
<reference evidence="3 4" key="1">
    <citation type="journal article" date="2020" name="Front. Microbiol.">
        <title>Design of Bacterial Strain-Specific qPCR Assays Using NGS Data and Publicly Available Resources and Its Application to Track Biocontrol Strains.</title>
        <authorList>
            <person name="Hernandez I."/>
            <person name="Sant C."/>
            <person name="Martinez R."/>
            <person name="Fernandez C."/>
        </authorList>
    </citation>
    <scope>NUCLEOTIDE SEQUENCE [LARGE SCALE GENOMIC DNA]</scope>
    <source>
        <strain evidence="3 4">B24</strain>
    </source>
</reference>
<dbReference type="PANTHER" id="PTHR11236">
    <property type="entry name" value="AMINOBENZOATE/ANTHRANILATE SYNTHASE"/>
    <property type="match status" value="1"/>
</dbReference>
<dbReference type="SUPFAM" id="SSF56322">
    <property type="entry name" value="ADC synthase"/>
    <property type="match status" value="1"/>
</dbReference>
<dbReference type="Gene3D" id="3.60.120.10">
    <property type="entry name" value="Anthranilate synthase"/>
    <property type="match status" value="1"/>
</dbReference>
<feature type="region of interest" description="Disordered" evidence="1">
    <location>
        <begin position="252"/>
        <end position="272"/>
    </location>
</feature>
<protein>
    <submittedName>
        <fullName evidence="3">Anthranilate synthase component I family protein</fullName>
    </submittedName>
</protein>
<evidence type="ECO:0000313" key="3">
    <source>
        <dbReference type="EMBL" id="QMU98365.1"/>
    </source>
</evidence>
<dbReference type="GO" id="GO:0008153">
    <property type="term" value="P:4-aminobenzoate biosynthetic process"/>
    <property type="evidence" value="ECO:0007669"/>
    <property type="project" value="TreeGrafter"/>
</dbReference>
<evidence type="ECO:0000259" key="2">
    <source>
        <dbReference type="Pfam" id="PF00425"/>
    </source>
</evidence>
<gene>
    <name evidence="3" type="ORF">FVO59_15130</name>
</gene>
<dbReference type="InterPro" id="IPR005801">
    <property type="entry name" value="ADC_synthase"/>
</dbReference>
<dbReference type="Pfam" id="PF00425">
    <property type="entry name" value="Chorismate_bind"/>
    <property type="match status" value="1"/>
</dbReference>
<proteinExistence type="predicted"/>
<dbReference type="InterPro" id="IPR019999">
    <property type="entry name" value="Anth_synth_I-like"/>
</dbReference>